<protein>
    <submittedName>
        <fullName evidence="1">Uncharacterized protein</fullName>
    </submittedName>
</protein>
<evidence type="ECO:0000313" key="2">
    <source>
        <dbReference type="Proteomes" id="UP000024635"/>
    </source>
</evidence>
<dbReference type="AlphaFoldDB" id="A0A016WFR3"/>
<dbReference type="EMBL" id="JARK01000303">
    <property type="protein sequence ID" value="EYC38654.1"/>
    <property type="molecule type" value="Genomic_DNA"/>
</dbReference>
<evidence type="ECO:0000313" key="1">
    <source>
        <dbReference type="EMBL" id="EYC38654.1"/>
    </source>
</evidence>
<name>A0A016WFR3_9BILA</name>
<accession>A0A016WFR3</accession>
<sequence>MKDMLEDLAMQGFKQDRFHSDPPAWPLALPLLERQSWATTRCQQVDAIQNKLLATFPRDFVNCIEEQIKVI</sequence>
<gene>
    <name evidence="1" type="primary">Acey_s0703.g1667</name>
    <name evidence="1" type="ORF">Y032_0703g1667</name>
</gene>
<dbReference type="Proteomes" id="UP000024635">
    <property type="component" value="Unassembled WGS sequence"/>
</dbReference>
<keyword evidence="2" id="KW-1185">Reference proteome</keyword>
<comment type="caution">
    <text evidence="1">The sequence shown here is derived from an EMBL/GenBank/DDBJ whole genome shotgun (WGS) entry which is preliminary data.</text>
</comment>
<organism evidence="1 2">
    <name type="scientific">Ancylostoma ceylanicum</name>
    <dbReference type="NCBI Taxonomy" id="53326"/>
    <lineage>
        <taxon>Eukaryota</taxon>
        <taxon>Metazoa</taxon>
        <taxon>Ecdysozoa</taxon>
        <taxon>Nematoda</taxon>
        <taxon>Chromadorea</taxon>
        <taxon>Rhabditida</taxon>
        <taxon>Rhabditina</taxon>
        <taxon>Rhabditomorpha</taxon>
        <taxon>Strongyloidea</taxon>
        <taxon>Ancylostomatidae</taxon>
        <taxon>Ancylostomatinae</taxon>
        <taxon>Ancylostoma</taxon>
    </lineage>
</organism>
<proteinExistence type="predicted"/>
<reference evidence="2" key="1">
    <citation type="journal article" date="2015" name="Nat. Genet.">
        <title>The genome and transcriptome of the zoonotic hookworm Ancylostoma ceylanicum identify infection-specific gene families.</title>
        <authorList>
            <person name="Schwarz E.M."/>
            <person name="Hu Y."/>
            <person name="Antoshechkin I."/>
            <person name="Miller M.M."/>
            <person name="Sternberg P.W."/>
            <person name="Aroian R.V."/>
        </authorList>
    </citation>
    <scope>NUCLEOTIDE SEQUENCE</scope>
    <source>
        <strain evidence="2">HY135</strain>
    </source>
</reference>